<protein>
    <submittedName>
        <fullName evidence="1">Uncharacterized protein</fullName>
    </submittedName>
</protein>
<comment type="caution">
    <text evidence="1">The sequence shown here is derived from an EMBL/GenBank/DDBJ whole genome shotgun (WGS) entry which is preliminary data.</text>
</comment>
<evidence type="ECO:0000313" key="2">
    <source>
        <dbReference type="Proteomes" id="UP001596023"/>
    </source>
</evidence>
<gene>
    <name evidence="1" type="ORF">ACFO6W_18695</name>
</gene>
<keyword evidence="2" id="KW-1185">Reference proteome</keyword>
<sequence>MASISIASIKKIKSSCSNGFQFDIQDYRQRGDKNLSKTIHLDDNRLIKATLYFQDEIIEYRNTGQRIPILNVSIWTKSGEFMMWSYGLGRFHHYMDKKCLRRNMTVLQELTKEISDDLIKSMAVDNRDESIFNALKPSSGVIHHEVGIGKDGTMIK</sequence>
<dbReference type="EMBL" id="JBHSGN010000115">
    <property type="protein sequence ID" value="MFC4675720.1"/>
    <property type="molecule type" value="Genomic_DNA"/>
</dbReference>
<name>A0ABV9KZX6_9BACT</name>
<dbReference type="Proteomes" id="UP001596023">
    <property type="component" value="Unassembled WGS sequence"/>
</dbReference>
<proteinExistence type="predicted"/>
<reference evidence="2" key="1">
    <citation type="journal article" date="2019" name="Int. J. Syst. Evol. Microbiol.">
        <title>The Global Catalogue of Microorganisms (GCM) 10K type strain sequencing project: providing services to taxonomists for standard genome sequencing and annotation.</title>
        <authorList>
            <consortium name="The Broad Institute Genomics Platform"/>
            <consortium name="The Broad Institute Genome Sequencing Center for Infectious Disease"/>
            <person name="Wu L."/>
            <person name="Ma J."/>
        </authorList>
    </citation>
    <scope>NUCLEOTIDE SEQUENCE [LARGE SCALE GENOMIC DNA]</scope>
    <source>
        <strain evidence="2">CCUG 66188</strain>
    </source>
</reference>
<accession>A0ABV9KZX6</accession>
<organism evidence="1 2">
    <name type="scientific">Dysgonomonas termitidis</name>
    <dbReference type="NCBI Taxonomy" id="1516126"/>
    <lineage>
        <taxon>Bacteria</taxon>
        <taxon>Pseudomonadati</taxon>
        <taxon>Bacteroidota</taxon>
        <taxon>Bacteroidia</taxon>
        <taxon>Bacteroidales</taxon>
        <taxon>Dysgonomonadaceae</taxon>
        <taxon>Dysgonomonas</taxon>
    </lineage>
</organism>
<evidence type="ECO:0000313" key="1">
    <source>
        <dbReference type="EMBL" id="MFC4675720.1"/>
    </source>
</evidence>
<dbReference type="RefSeq" id="WP_379999210.1">
    <property type="nucleotide sequence ID" value="NZ_JBHSGN010000115.1"/>
</dbReference>